<dbReference type="EMBL" id="AP018203">
    <property type="protein sequence ID" value="BAY56092.1"/>
    <property type="molecule type" value="Genomic_DNA"/>
</dbReference>
<accession>A0A1Z4JH40</accession>
<organism evidence="2 3">
    <name type="scientific">Leptolyngbya boryana NIES-2135</name>
    <dbReference type="NCBI Taxonomy" id="1973484"/>
    <lineage>
        <taxon>Bacteria</taxon>
        <taxon>Bacillati</taxon>
        <taxon>Cyanobacteriota</taxon>
        <taxon>Cyanophyceae</taxon>
        <taxon>Leptolyngbyales</taxon>
        <taxon>Leptolyngbyaceae</taxon>
        <taxon>Leptolyngbya group</taxon>
        <taxon>Leptolyngbya</taxon>
    </lineage>
</organism>
<proteinExistence type="predicted"/>
<dbReference type="Pfam" id="PF18480">
    <property type="entry name" value="DUF5615"/>
    <property type="match status" value="1"/>
</dbReference>
<keyword evidence="3" id="KW-1185">Reference proteome</keyword>
<reference evidence="2 3" key="1">
    <citation type="submission" date="2017-06" db="EMBL/GenBank/DDBJ databases">
        <title>Genome sequencing of cyanobaciteial culture collection at National Institute for Environmental Studies (NIES).</title>
        <authorList>
            <person name="Hirose Y."/>
            <person name="Shimura Y."/>
            <person name="Fujisawa T."/>
            <person name="Nakamura Y."/>
            <person name="Kawachi M."/>
        </authorList>
    </citation>
    <scope>NUCLEOTIDE SEQUENCE [LARGE SCALE GENOMIC DNA]</scope>
    <source>
        <strain evidence="2 3">NIES-2135</strain>
    </source>
</reference>
<feature type="domain" description="DUF5615" evidence="1">
    <location>
        <begin position="1"/>
        <end position="108"/>
    </location>
</feature>
<evidence type="ECO:0000313" key="3">
    <source>
        <dbReference type="Proteomes" id="UP000217895"/>
    </source>
</evidence>
<dbReference type="Proteomes" id="UP000217895">
    <property type="component" value="Chromosome"/>
</dbReference>
<dbReference type="AlphaFoldDB" id="A0A1Z4JH40"/>
<gene>
    <name evidence="2" type="ORF">NIES2135_29220</name>
</gene>
<evidence type="ECO:0000313" key="2">
    <source>
        <dbReference type="EMBL" id="BAY56092.1"/>
    </source>
</evidence>
<name>A0A1Z4JH40_LEPBY</name>
<dbReference type="InterPro" id="IPR041049">
    <property type="entry name" value="DUF5615"/>
</dbReference>
<evidence type="ECO:0000259" key="1">
    <source>
        <dbReference type="Pfam" id="PF18480"/>
    </source>
</evidence>
<sequence>MKLLFDENLSPKLPNRLIDLFPNSLHVRDVGMKATIDPIVWDYAKDNDLMIVSKDADMHDLSLLFGNPPKVIWLRLGNCSTCDVEQLPRRDFNAIKSFYEDQNLSLLALS</sequence>
<protein>
    <recommendedName>
        <fullName evidence="1">DUF5615 domain-containing protein</fullName>
    </recommendedName>
</protein>